<dbReference type="PROSITE" id="PS50088">
    <property type="entry name" value="ANK_REPEAT"/>
    <property type="match status" value="1"/>
</dbReference>
<proteinExistence type="predicted"/>
<feature type="compositionally biased region" description="Gly residues" evidence="4">
    <location>
        <begin position="391"/>
        <end position="418"/>
    </location>
</feature>
<protein>
    <recommendedName>
        <fullName evidence="7">Ankyrin repeat domain 37</fullName>
    </recommendedName>
</protein>
<feature type="region of interest" description="Disordered" evidence="4">
    <location>
        <begin position="127"/>
        <end position="451"/>
    </location>
</feature>
<feature type="compositionally biased region" description="Pro residues" evidence="4">
    <location>
        <begin position="178"/>
        <end position="189"/>
    </location>
</feature>
<feature type="compositionally biased region" description="Low complexity" evidence="4">
    <location>
        <begin position="371"/>
        <end position="390"/>
    </location>
</feature>
<dbReference type="PANTHER" id="PTHR24201:SF0">
    <property type="entry name" value="ANKYRIN REPEAT DOMAIN-CONTAINING PROTEIN 37"/>
    <property type="match status" value="1"/>
</dbReference>
<evidence type="ECO:0000256" key="2">
    <source>
        <dbReference type="ARBA" id="ARBA00023043"/>
    </source>
</evidence>
<dbReference type="PROSITE" id="PS50297">
    <property type="entry name" value="ANK_REP_REGION"/>
    <property type="match status" value="1"/>
</dbReference>
<reference evidence="5" key="2">
    <citation type="submission" date="2025-08" db="UniProtKB">
        <authorList>
            <consortium name="Ensembl"/>
        </authorList>
    </citation>
    <scope>IDENTIFICATION</scope>
</reference>
<dbReference type="AlphaFoldDB" id="A0A8C0YW44"/>
<feature type="repeat" description="ANK" evidence="3">
    <location>
        <begin position="590"/>
        <end position="622"/>
    </location>
</feature>
<feature type="compositionally biased region" description="Pro residues" evidence="4">
    <location>
        <begin position="216"/>
        <end position="232"/>
    </location>
</feature>
<dbReference type="Proteomes" id="UP000694542">
    <property type="component" value="Chromosome 16"/>
</dbReference>
<feature type="compositionally biased region" description="Pro residues" evidence="4">
    <location>
        <begin position="317"/>
        <end position="326"/>
    </location>
</feature>
<keyword evidence="1" id="KW-0677">Repeat</keyword>
<feature type="compositionally biased region" description="Pro residues" evidence="4">
    <location>
        <begin position="30"/>
        <end position="42"/>
    </location>
</feature>
<dbReference type="SUPFAM" id="SSF48403">
    <property type="entry name" value="Ankyrin repeat"/>
    <property type="match status" value="1"/>
</dbReference>
<evidence type="ECO:0000313" key="6">
    <source>
        <dbReference type="Proteomes" id="UP000694542"/>
    </source>
</evidence>
<reference evidence="5" key="1">
    <citation type="submission" date="2018-10" db="EMBL/GenBank/DDBJ databases">
        <title>De novo assembly of a Great Dane genome.</title>
        <authorList>
            <person name="Kidd J.M."/>
            <person name="Pendleton A.L."/>
            <person name="Shen F."/>
            <person name="Emery S."/>
        </authorList>
    </citation>
    <scope>NUCLEOTIDE SEQUENCE [LARGE SCALE GENOMIC DNA]</scope>
    <source>
        <strain evidence="5">Great Dane</strain>
    </source>
</reference>
<dbReference type="InterPro" id="IPR050776">
    <property type="entry name" value="Ank_Repeat/CDKN_Inhibitor"/>
</dbReference>
<feature type="compositionally biased region" description="Low complexity" evidence="4">
    <location>
        <begin position="49"/>
        <end position="61"/>
    </location>
</feature>
<name>A0A8C0YW44_CANLF</name>
<feature type="compositionally biased region" description="Basic residues" evidence="4">
    <location>
        <begin position="265"/>
        <end position="276"/>
    </location>
</feature>
<evidence type="ECO:0000256" key="1">
    <source>
        <dbReference type="ARBA" id="ARBA00022737"/>
    </source>
</evidence>
<evidence type="ECO:0000256" key="4">
    <source>
        <dbReference type="SAM" id="MobiDB-lite"/>
    </source>
</evidence>
<dbReference type="SMART" id="SM00248">
    <property type="entry name" value="ANK"/>
    <property type="match status" value="2"/>
</dbReference>
<keyword evidence="2 3" id="KW-0040">ANK repeat</keyword>
<organism evidence="5 6">
    <name type="scientific">Canis lupus familiaris</name>
    <name type="common">Dog</name>
    <name type="synonym">Canis familiaris</name>
    <dbReference type="NCBI Taxonomy" id="9615"/>
    <lineage>
        <taxon>Eukaryota</taxon>
        <taxon>Metazoa</taxon>
        <taxon>Chordata</taxon>
        <taxon>Craniata</taxon>
        <taxon>Vertebrata</taxon>
        <taxon>Euteleostomi</taxon>
        <taxon>Mammalia</taxon>
        <taxon>Eutheria</taxon>
        <taxon>Laurasiatheria</taxon>
        <taxon>Carnivora</taxon>
        <taxon>Caniformia</taxon>
        <taxon>Canidae</taxon>
        <taxon>Canis</taxon>
    </lineage>
</organism>
<evidence type="ECO:0000256" key="3">
    <source>
        <dbReference type="PROSITE-ProRule" id="PRU00023"/>
    </source>
</evidence>
<dbReference type="InterPro" id="IPR002110">
    <property type="entry name" value="Ankyrin_rpt"/>
</dbReference>
<feature type="compositionally biased region" description="Basic and acidic residues" evidence="4">
    <location>
        <begin position="1"/>
        <end position="23"/>
    </location>
</feature>
<dbReference type="Pfam" id="PF12796">
    <property type="entry name" value="Ank_2"/>
    <property type="match status" value="1"/>
</dbReference>
<feature type="compositionally biased region" description="Low complexity" evidence="4">
    <location>
        <begin position="204"/>
        <end position="215"/>
    </location>
</feature>
<feature type="region of interest" description="Disordered" evidence="4">
    <location>
        <begin position="1"/>
        <end position="106"/>
    </location>
</feature>
<feature type="compositionally biased region" description="Pro residues" evidence="4">
    <location>
        <begin position="134"/>
        <end position="152"/>
    </location>
</feature>
<dbReference type="PANTHER" id="PTHR24201">
    <property type="entry name" value="ANK_REP_REGION DOMAIN-CONTAINING PROTEIN"/>
    <property type="match status" value="1"/>
</dbReference>
<sequence length="685" mass="69705">MPWTRRPEVVQKHWLEQTSRELRGATAPPALCPPRPPPPPDQPLGSQTPAARSSPPGAPGAHRSLPRRPRGALPPVARRGRGTRSAHFSGFPNRGPVSPKGPDLKNHLVFWGRAGVVGAVAGGKPITSVHISQPPRPSPPHPAAPALLPPSPGRRGHGGGGAERSRGQAHPPHHVSPSPLPRPPAPPSKPRASGTRGRGGRAVPGSSPSPHHGSPLPSPRPPAPPPPLPPSKPRASGTGERWGAGGDFERDAKAALPSSGAGGRGARRQLHARRLPKAALARGSGFLVTCAPATPASPRGPEGRARCRETCPAPRASWPPPDPAAPRPRRRTRTGAPRGSLRAPPLGGRGCASRPANQRAALRRPPPPASPAGRAATRAGVCVRAAPAGRAGQGWARGGARRGAGGGRGRGGGGGGPRPGQSKFPGSGRAAHSYLPARGDRPAALHWPGASGPLRQAEDAVAGLQPGGETAPSLSGGPCVCLSGAVARGLGAERGRVRPRLDLGRGGVRAAAGEAGAGAGAGEAGAGAGAAVLPPQVDGVQHLLEAGASVNAPPDPCEQAPVHLAAGGGLACFLLWQLQSGADLNQQDVFGEAPLHKAAKVGSLECLSLLVASDAQIDLCNKNGQTAEDLAWACGFLECAKFLTTIKCMQTIKSSDRSDRDHCVPVLRQKRSFGSAENTTGKRKC</sequence>
<dbReference type="Gene3D" id="1.25.40.20">
    <property type="entry name" value="Ankyrin repeat-containing domain"/>
    <property type="match status" value="1"/>
</dbReference>
<dbReference type="InterPro" id="IPR036770">
    <property type="entry name" value="Ankyrin_rpt-contain_sf"/>
</dbReference>
<accession>A0A8C0YW44</accession>
<dbReference type="Ensembl" id="ENSCAFT00040021823.1">
    <property type="protein sequence ID" value="ENSCAFP00040018937.1"/>
    <property type="gene ID" value="ENSCAFG00040011845.1"/>
</dbReference>
<evidence type="ECO:0008006" key="7">
    <source>
        <dbReference type="Google" id="ProtNLM"/>
    </source>
</evidence>
<evidence type="ECO:0000313" key="5">
    <source>
        <dbReference type="Ensembl" id="ENSCAFP00040018937.1"/>
    </source>
</evidence>